<feature type="domain" description="Glycosyl transferase family 1" evidence="1">
    <location>
        <begin position="226"/>
        <end position="391"/>
    </location>
</feature>
<protein>
    <recommendedName>
        <fullName evidence="1">Glycosyl transferase family 1 domain-containing protein</fullName>
    </recommendedName>
</protein>
<proteinExistence type="predicted"/>
<dbReference type="Gene3D" id="3.40.50.2000">
    <property type="entry name" value="Glycogen Phosphorylase B"/>
    <property type="match status" value="2"/>
</dbReference>
<dbReference type="GO" id="GO:0016757">
    <property type="term" value="F:glycosyltransferase activity"/>
    <property type="evidence" value="ECO:0007669"/>
    <property type="project" value="InterPro"/>
</dbReference>
<accession>A0A3P3XRM2</accession>
<organism evidence="2">
    <name type="scientific">uncultured spirochete</name>
    <dbReference type="NCBI Taxonomy" id="156406"/>
    <lineage>
        <taxon>Bacteria</taxon>
        <taxon>Pseudomonadati</taxon>
        <taxon>Spirochaetota</taxon>
        <taxon>Spirochaetia</taxon>
        <taxon>Spirochaetales</taxon>
        <taxon>environmental samples</taxon>
    </lineage>
</organism>
<reference evidence="2" key="1">
    <citation type="submission" date="2017-02" db="EMBL/GenBank/DDBJ databases">
        <authorList>
            <person name="Regsiter A."/>
            <person name="William W."/>
        </authorList>
    </citation>
    <scope>NUCLEOTIDE SEQUENCE</scope>
    <source>
        <strain evidence="2">BdmA 4</strain>
    </source>
</reference>
<evidence type="ECO:0000313" key="2">
    <source>
        <dbReference type="EMBL" id="SLM18719.1"/>
    </source>
</evidence>
<dbReference type="EMBL" id="FWDO01000005">
    <property type="protein sequence ID" value="SLM18719.1"/>
    <property type="molecule type" value="Genomic_DNA"/>
</dbReference>
<dbReference type="Pfam" id="PF00534">
    <property type="entry name" value="Glycos_transf_1"/>
    <property type="match status" value="1"/>
</dbReference>
<gene>
    <name evidence="2" type="ORF">SPIRO4BDMA_50234</name>
</gene>
<sequence>MRILWLCNVALPFISIDAKLPTVSVGGWLTGAYEGIKNCSDIVLGICFPVDISEPVKKGTVENITYYCFRRGNQRLTKYCSVYESIFRGIIADFQPDLVHIFGTEYSHSLAMTLAFSNPKRTIINIQGLVSITAQHFRADVPSRYFYGGSLRNVIKCDSLFEQRKQLEHRGQFEIAAIKNCGHIIGRTDWDRACTEQINPTATYHFCNETLRPVFYKNRWQYEKCEPFSIFVSQSATPIKGIHYLFRAMPEILRQYPKTKIYTTGRSPFKTPWYKRSNYEKYLMRLMEEGRFKDNVFYLGSLNEEQMCNQYLKSNVFVSSSTIENESNSLSEAKILGMPAIASFVGGVTNRLEHNIDGFLYQYNAHYMLAYYVCRVFSDRKYAENLGDNARIHAQKTHAIKENAEVLVKIYREVLA</sequence>
<dbReference type="InterPro" id="IPR001296">
    <property type="entry name" value="Glyco_trans_1"/>
</dbReference>
<dbReference type="CDD" id="cd03801">
    <property type="entry name" value="GT4_PimA-like"/>
    <property type="match status" value="1"/>
</dbReference>
<dbReference type="PANTHER" id="PTHR12526:SF638">
    <property type="entry name" value="SPORE COAT PROTEIN SA"/>
    <property type="match status" value="1"/>
</dbReference>
<dbReference type="SUPFAM" id="SSF53756">
    <property type="entry name" value="UDP-Glycosyltransferase/glycogen phosphorylase"/>
    <property type="match status" value="1"/>
</dbReference>
<evidence type="ECO:0000259" key="1">
    <source>
        <dbReference type="Pfam" id="PF00534"/>
    </source>
</evidence>
<dbReference type="AlphaFoldDB" id="A0A3P3XRM2"/>
<dbReference type="PANTHER" id="PTHR12526">
    <property type="entry name" value="GLYCOSYLTRANSFERASE"/>
    <property type="match status" value="1"/>
</dbReference>
<name>A0A3P3XRM2_9SPIR</name>